<comment type="caution">
    <text evidence="2">The sequence shown here is derived from an EMBL/GenBank/DDBJ whole genome shotgun (WGS) entry which is preliminary data.</text>
</comment>
<feature type="non-terminal residue" evidence="2">
    <location>
        <position position="1"/>
    </location>
</feature>
<protein>
    <submittedName>
        <fullName evidence="2">Uncharacterized protein</fullName>
    </submittedName>
</protein>
<feature type="region of interest" description="Disordered" evidence="1">
    <location>
        <begin position="55"/>
        <end position="79"/>
    </location>
</feature>
<accession>A0AAV2SQ20</accession>
<keyword evidence="3" id="KW-1185">Reference proteome</keyword>
<proteinExistence type="predicted"/>
<dbReference type="Proteomes" id="UP001497623">
    <property type="component" value="Unassembled WGS sequence"/>
</dbReference>
<sequence>NYIRSQQALDWTEKAIHQSLKNSGLTYWDSLVPFNFANIRECEAIREVLQRAYNDGDDTTASDNYAASDRRKKRRAEGMINQQSAIDEKLNLTKNNKSLNGNKLYHNYINYILG</sequence>
<gene>
    <name evidence="2" type="ORF">MNOR_LOCUS38966</name>
</gene>
<organism evidence="2 3">
    <name type="scientific">Meganyctiphanes norvegica</name>
    <name type="common">Northern krill</name>
    <name type="synonym">Thysanopoda norvegica</name>
    <dbReference type="NCBI Taxonomy" id="48144"/>
    <lineage>
        <taxon>Eukaryota</taxon>
        <taxon>Metazoa</taxon>
        <taxon>Ecdysozoa</taxon>
        <taxon>Arthropoda</taxon>
        <taxon>Crustacea</taxon>
        <taxon>Multicrustacea</taxon>
        <taxon>Malacostraca</taxon>
        <taxon>Eumalacostraca</taxon>
        <taxon>Eucarida</taxon>
        <taxon>Euphausiacea</taxon>
        <taxon>Euphausiidae</taxon>
        <taxon>Meganyctiphanes</taxon>
    </lineage>
</organism>
<evidence type="ECO:0000313" key="2">
    <source>
        <dbReference type="EMBL" id="CAL4219413.1"/>
    </source>
</evidence>
<dbReference type="AlphaFoldDB" id="A0AAV2SQ20"/>
<name>A0AAV2SQ20_MEGNR</name>
<evidence type="ECO:0000313" key="3">
    <source>
        <dbReference type="Proteomes" id="UP001497623"/>
    </source>
</evidence>
<evidence type="ECO:0000256" key="1">
    <source>
        <dbReference type="SAM" id="MobiDB-lite"/>
    </source>
</evidence>
<dbReference type="EMBL" id="CAXKWB010094807">
    <property type="protein sequence ID" value="CAL4219413.1"/>
    <property type="molecule type" value="Genomic_DNA"/>
</dbReference>
<feature type="non-terminal residue" evidence="2">
    <location>
        <position position="114"/>
    </location>
</feature>
<reference evidence="2 3" key="1">
    <citation type="submission" date="2024-05" db="EMBL/GenBank/DDBJ databases">
        <authorList>
            <person name="Wallberg A."/>
        </authorList>
    </citation>
    <scope>NUCLEOTIDE SEQUENCE [LARGE SCALE GENOMIC DNA]</scope>
</reference>